<feature type="region of interest" description="Disordered" evidence="2">
    <location>
        <begin position="669"/>
        <end position="731"/>
    </location>
</feature>
<keyword evidence="1" id="KW-0175">Coiled coil</keyword>
<accession>A0ABY0H0M6</accession>
<feature type="compositionally biased region" description="Basic and acidic residues" evidence="2">
    <location>
        <begin position="688"/>
        <end position="697"/>
    </location>
</feature>
<gene>
    <name evidence="5" type="ORF">DL762_008457</name>
</gene>
<feature type="coiled-coil region" evidence="1">
    <location>
        <begin position="505"/>
        <end position="567"/>
    </location>
</feature>
<dbReference type="PANTHER" id="PTHR15715">
    <property type="entry name" value="CENTROSOMAL PROTEIN OF 170 KDA"/>
    <property type="match status" value="1"/>
</dbReference>
<dbReference type="PANTHER" id="PTHR15715:SF46">
    <property type="entry name" value="TO VACUOLE TARGETING VPS64, PUTATIVE (AFU_ORTHOLOGUE AFUA_2G02420)-RELATED"/>
    <property type="match status" value="1"/>
</dbReference>
<feature type="compositionally biased region" description="Basic and acidic residues" evidence="2">
    <location>
        <begin position="436"/>
        <end position="445"/>
    </location>
</feature>
<organism evidence="5 6">
    <name type="scientific">Monosporascus cannonballus</name>
    <dbReference type="NCBI Taxonomy" id="155416"/>
    <lineage>
        <taxon>Eukaryota</taxon>
        <taxon>Fungi</taxon>
        <taxon>Dikarya</taxon>
        <taxon>Ascomycota</taxon>
        <taxon>Pezizomycotina</taxon>
        <taxon>Sordariomycetes</taxon>
        <taxon>Xylariomycetidae</taxon>
        <taxon>Xylariales</taxon>
        <taxon>Xylariales incertae sedis</taxon>
        <taxon>Monosporascus</taxon>
    </lineage>
</organism>
<evidence type="ECO:0000256" key="2">
    <source>
        <dbReference type="SAM" id="MobiDB-lite"/>
    </source>
</evidence>
<dbReference type="InterPro" id="IPR008984">
    <property type="entry name" value="SMAD_FHA_dom_sf"/>
</dbReference>
<dbReference type="CDD" id="cd22679">
    <property type="entry name" value="FHA_SLMAP"/>
    <property type="match status" value="1"/>
</dbReference>
<feature type="compositionally biased region" description="Low complexity" evidence="2">
    <location>
        <begin position="45"/>
        <end position="76"/>
    </location>
</feature>
<keyword evidence="3" id="KW-0812">Transmembrane</keyword>
<dbReference type="InterPro" id="IPR000253">
    <property type="entry name" value="FHA_dom"/>
</dbReference>
<keyword evidence="3" id="KW-0472">Membrane</keyword>
<dbReference type="Proteomes" id="UP000294003">
    <property type="component" value="Unassembled WGS sequence"/>
</dbReference>
<keyword evidence="3" id="KW-1133">Transmembrane helix</keyword>
<evidence type="ECO:0000256" key="1">
    <source>
        <dbReference type="SAM" id="Coils"/>
    </source>
</evidence>
<evidence type="ECO:0000313" key="5">
    <source>
        <dbReference type="EMBL" id="RYO78888.1"/>
    </source>
</evidence>
<evidence type="ECO:0000256" key="3">
    <source>
        <dbReference type="SAM" id="Phobius"/>
    </source>
</evidence>
<feature type="compositionally biased region" description="Pro residues" evidence="2">
    <location>
        <begin position="467"/>
        <end position="477"/>
    </location>
</feature>
<feature type="region of interest" description="Disordered" evidence="2">
    <location>
        <begin position="581"/>
        <end position="615"/>
    </location>
</feature>
<reference evidence="5 6" key="1">
    <citation type="submission" date="2018-06" db="EMBL/GenBank/DDBJ databases">
        <title>Complete Genomes of Monosporascus.</title>
        <authorList>
            <person name="Robinson A.J."/>
            <person name="Natvig D.O."/>
        </authorList>
    </citation>
    <scope>NUCLEOTIDE SEQUENCE [LARGE SCALE GENOMIC DNA]</scope>
    <source>
        <strain evidence="5 6">CBS 609.92</strain>
    </source>
</reference>
<feature type="region of interest" description="Disordered" evidence="2">
    <location>
        <begin position="436"/>
        <end position="486"/>
    </location>
</feature>
<keyword evidence="6" id="KW-1185">Reference proteome</keyword>
<dbReference type="SMART" id="SM00240">
    <property type="entry name" value="FHA"/>
    <property type="match status" value="1"/>
</dbReference>
<dbReference type="SUPFAM" id="SSF49879">
    <property type="entry name" value="SMAD/FHA domain"/>
    <property type="match status" value="1"/>
</dbReference>
<feature type="coiled-coil region" evidence="1">
    <location>
        <begin position="616"/>
        <end position="657"/>
    </location>
</feature>
<evidence type="ECO:0000313" key="6">
    <source>
        <dbReference type="Proteomes" id="UP000294003"/>
    </source>
</evidence>
<comment type="caution">
    <text evidence="5">The sequence shown here is derived from an EMBL/GenBank/DDBJ whole genome shotgun (WGS) entry which is preliminary data.</text>
</comment>
<feature type="region of interest" description="Disordered" evidence="2">
    <location>
        <begin position="110"/>
        <end position="129"/>
    </location>
</feature>
<name>A0ABY0H0M6_9PEZI</name>
<feature type="region of interest" description="Disordered" evidence="2">
    <location>
        <begin position="1"/>
        <end position="96"/>
    </location>
</feature>
<proteinExistence type="predicted"/>
<evidence type="ECO:0000259" key="4">
    <source>
        <dbReference type="PROSITE" id="PS50006"/>
    </source>
</evidence>
<protein>
    <recommendedName>
        <fullName evidence="4">FHA domain-containing protein</fullName>
    </recommendedName>
</protein>
<dbReference type="Gene3D" id="2.60.200.20">
    <property type="match status" value="1"/>
</dbReference>
<feature type="compositionally biased region" description="Low complexity" evidence="2">
    <location>
        <begin position="595"/>
        <end position="605"/>
    </location>
</feature>
<dbReference type="EMBL" id="QJNS01000356">
    <property type="protein sequence ID" value="RYO78888.1"/>
    <property type="molecule type" value="Genomic_DNA"/>
</dbReference>
<dbReference type="Pfam" id="PF00498">
    <property type="entry name" value="FHA"/>
    <property type="match status" value="1"/>
</dbReference>
<dbReference type="InterPro" id="IPR051176">
    <property type="entry name" value="Cent_Immune-Sig_Mod"/>
</dbReference>
<feature type="compositionally biased region" description="Polar residues" evidence="2">
    <location>
        <begin position="698"/>
        <end position="719"/>
    </location>
</feature>
<feature type="domain" description="FHA" evidence="4">
    <location>
        <begin position="215"/>
        <end position="272"/>
    </location>
</feature>
<feature type="transmembrane region" description="Helical" evidence="3">
    <location>
        <begin position="754"/>
        <end position="774"/>
    </location>
</feature>
<sequence length="784" mass="84119">MTAVASPPTFTQHNRPAWVINGGGHPGNPDELNRMFVPRKNLQRNNSSSSLASTSSNSSTSTVISGNSNPNPQSNGAPMPSNDMNSWPGAAGAGAGAGAVNGAAGTIPAAAGARKRPQPKNPWGARKPDGQLDFAQPGMAGRPSQAVNGLHGSVNPIHSPSPILPSQALMAAQQSMSKGSMAEPMPAGQPVLYLLSQNGTFERKTISVPFSPDTLRIGRQTNVKTVPTPVNGYFDSKVLSRQHAEIWADRQGKIWIRDVKSSNGTFVNGTRLSQENRESEPHELQTGDHLELGIDIVSEDQKTIVHHKVAAKVEHAGFLNPSSNLLDMNFGDLDPTNGGAMMMQPQGGVPLRGARNGNQAAMTGGGRMVPGAGMMGPQANAMNSQRGFFFSPISTEQIVKRLQSEMRTARLQSQDLGRTGQFISALLSKDDIKDIEKPEPTEQPKPHTVNGNGLSFRADSKTRFSDPPAPPPQQPLPEKPDVPSLKRGITERPKIHTQNGSPVRQDGTNNQILQLTEALNNAKREIETQTSRMRDLEERLQKERQARELAEELARRLEDNASKLNGSPIKPEAEANALEEAFEPPAESTKATEDNPPTSNANTSPPGQPEAVGASATQLHAQIQTMVLEIKDLRRQLEACKQRAETAEAERDADRNSLAEMALQIRKDAEAREAAARQKAAQSVIDTHAARGDHNKTSDGSSTMIRTPSSCSSRSNTTPGEPADPPTLSRANTITPLTASARGLKHNQALANSVPYASMIGVVMIGMGLMAYINGWQPQPRLDR</sequence>
<dbReference type="PROSITE" id="PS50006">
    <property type="entry name" value="FHA_DOMAIN"/>
    <property type="match status" value="1"/>
</dbReference>